<dbReference type="Proteomes" id="UP000002949">
    <property type="component" value="Unassembled WGS sequence"/>
</dbReference>
<name>G6Y6P2_9HYPH</name>
<evidence type="ECO:0000313" key="3">
    <source>
        <dbReference type="Proteomes" id="UP000002949"/>
    </source>
</evidence>
<keyword evidence="3" id="KW-1185">Reference proteome</keyword>
<evidence type="ECO:0000313" key="2">
    <source>
        <dbReference type="EMBL" id="EHH12732.1"/>
    </source>
</evidence>
<dbReference type="EMBL" id="AGSN01000071">
    <property type="protein sequence ID" value="EHH12732.1"/>
    <property type="molecule type" value="Genomic_DNA"/>
</dbReference>
<reference evidence="2 3" key="1">
    <citation type="journal article" date="2012" name="J. Bacteriol.">
        <title>Draft Genome Sequence of Plant Growth-Promoting Rhizobium Mesorhizobium amorphae, Isolated from Zinc-Lead Mine Tailings.</title>
        <authorList>
            <person name="Hao X."/>
            <person name="Lin Y."/>
            <person name="Johnstone L."/>
            <person name="Baltrus D.A."/>
            <person name="Miller S.J."/>
            <person name="Wei G."/>
            <person name="Rensing C."/>
        </authorList>
    </citation>
    <scope>NUCLEOTIDE SEQUENCE [LARGE SCALE GENOMIC DNA]</scope>
    <source>
        <strain evidence="2 3">CCNWGS0123</strain>
    </source>
</reference>
<feature type="region of interest" description="Disordered" evidence="1">
    <location>
        <begin position="48"/>
        <end position="70"/>
    </location>
</feature>
<evidence type="ECO:0000256" key="1">
    <source>
        <dbReference type="SAM" id="MobiDB-lite"/>
    </source>
</evidence>
<dbReference type="AlphaFoldDB" id="G6Y6P2"/>
<protein>
    <submittedName>
        <fullName evidence="2">Uncharacterized protein</fullName>
    </submittedName>
</protein>
<gene>
    <name evidence="2" type="ORF">MEA186_08034</name>
</gene>
<organism evidence="2 3">
    <name type="scientific">Mesorhizobium amorphae CCNWGS0123</name>
    <dbReference type="NCBI Taxonomy" id="1082933"/>
    <lineage>
        <taxon>Bacteria</taxon>
        <taxon>Pseudomonadati</taxon>
        <taxon>Pseudomonadota</taxon>
        <taxon>Alphaproteobacteria</taxon>
        <taxon>Hyphomicrobiales</taxon>
        <taxon>Phyllobacteriaceae</taxon>
        <taxon>Mesorhizobium</taxon>
    </lineage>
</organism>
<accession>G6Y6P2</accession>
<proteinExistence type="predicted"/>
<sequence length="70" mass="7165">MSAIGAIKTSGPVAGHVCFQASVKPISSADMRREADIRVRSPQGVPVAPAAKAIDGGQVEGKPVSELPRN</sequence>